<protein>
    <submittedName>
        <fullName evidence="1">Sulfatase-like hydrolase/transferase</fullName>
    </submittedName>
</protein>
<name>A0ACC5UBX6_9FLAO</name>
<comment type="caution">
    <text evidence="1">The sequence shown here is derived from an EMBL/GenBank/DDBJ whole genome shotgun (WGS) entry which is preliminary data.</text>
</comment>
<organism evidence="1 2">
    <name type="scientific">Pseudotamlana agarivorans</name>
    <dbReference type="NCBI Taxonomy" id="481183"/>
    <lineage>
        <taxon>Bacteria</taxon>
        <taxon>Pseudomonadati</taxon>
        <taxon>Bacteroidota</taxon>
        <taxon>Flavobacteriia</taxon>
        <taxon>Flavobacteriales</taxon>
        <taxon>Flavobacteriaceae</taxon>
        <taxon>Pseudotamlana</taxon>
    </lineage>
</organism>
<dbReference type="EMBL" id="JAHKPD010000020">
    <property type="protein sequence ID" value="MBU2951822.1"/>
    <property type="molecule type" value="Genomic_DNA"/>
</dbReference>
<gene>
    <name evidence="1" type="ORF">KO493_14070</name>
</gene>
<evidence type="ECO:0000313" key="2">
    <source>
        <dbReference type="Proteomes" id="UP001647509"/>
    </source>
</evidence>
<accession>A0ACC5UBX6</accession>
<proteinExistence type="predicted"/>
<keyword evidence="2" id="KW-1185">Reference proteome</keyword>
<sequence>MKKITYLIGLFILILTSCQTNQNNSNEHKDNENAIPYPLEEWKGVQGKTLADSKPDFIGQRKADKDAPNVVIIMLDDAGYSSATSFGGVMKTPTFDKIGDEGIRYTHMSVAAVCSPTRGSILTGYNIHEIGTGIISEFASGYPGYNSQMDYSTPSIAKILTDNGYATAAFGKWHNTPMEEASPAGPFESWPTGLWGFEYFWGFLGGETSQFHPLLYEGTTAIETPETNADGSTFHLSHGMADQAIKWLDNWKGLRDDDPFFMYYTPGAVHGPIQVPEEWRDKYKGQFDDGWHVYRQQQLARQKKMGLVPKDAEMVDWPENIPEWDSFDEKGKEYLARQMEVNAAFLEHVDYHTGRVVDHIEALGELDNTLIIYLTADNGATAEGTPTGTFSELLMQNGFPPLTMEQQLEKLEEYGGLEAWGGPDMINHFSVAWSYASSTPFQWTKQMASHFGGTMSATAIRYPKMIEARGEWRTQFQNATDIVPTILEVTGVPAPDYVNGQARKEYPGKSMTYAWNNADAKTNHPTQYFEMTGFVGLYHEGWSLCGKPYRVPWSLDPTAMANFDPLNTEWELYNIDEDPIQSKNIADQHPEKVKELEELFWKEAEKYNVYPVGGAMGRALQPESNPQKDAKKHWELTTNIYRVPEMAGPEIKSNNYEINAYITADETTEGVIYALGEHMGGQVLFIKDGMLRYSYSTLGLYWHDFDGNVKIPQGDVKITLKHTMKEAVLNGPSQVELFINDKKVGELDLTATVYGAYSAHETFDIGRDEGMPVNAEYKDKGKFMFTEGQLHKVVFDIE</sequence>
<dbReference type="Proteomes" id="UP001647509">
    <property type="component" value="Unassembled WGS sequence"/>
</dbReference>
<reference evidence="1" key="1">
    <citation type="submission" date="2021-05" db="EMBL/GenBank/DDBJ databases">
        <title>Draft genomes of bacteria isolated from model marine particles.</title>
        <authorList>
            <person name="Datta M.S."/>
            <person name="Schwartzman J.A."/>
            <person name="Enke T.N."/>
            <person name="Saavedra J."/>
            <person name="Cermak N."/>
            <person name="Cordero O.X."/>
        </authorList>
    </citation>
    <scope>NUCLEOTIDE SEQUENCE</scope>
    <source>
        <strain evidence="1">I2M19</strain>
    </source>
</reference>
<evidence type="ECO:0000313" key="1">
    <source>
        <dbReference type="EMBL" id="MBU2951822.1"/>
    </source>
</evidence>